<organism evidence="1 2">
    <name type="scientific">Synechococcus phage S-SM2</name>
    <dbReference type="NCBI Taxonomy" id="444860"/>
    <lineage>
        <taxon>Viruses</taxon>
        <taxon>Duplodnaviria</taxon>
        <taxon>Heunggongvirae</taxon>
        <taxon>Uroviricota</taxon>
        <taxon>Caudoviricetes</taxon>
        <taxon>Pantevenvirales</taxon>
        <taxon>Kyanoviridae</taxon>
        <taxon>Nilusvirus</taxon>
        <taxon>Nilusvirus ssm2</taxon>
    </lineage>
</organism>
<protein>
    <submittedName>
        <fullName evidence="1">Uncharacterized protein</fullName>
    </submittedName>
</protein>
<dbReference type="Proteomes" id="UP000006524">
    <property type="component" value="Segment"/>
</dbReference>
<accession>E3SJ68</accession>
<gene>
    <name evidence="1" type="ORF">SSM2_176</name>
</gene>
<evidence type="ECO:0000313" key="2">
    <source>
        <dbReference type="Proteomes" id="UP000006524"/>
    </source>
</evidence>
<sequence>MWCSGNMRAFQALVTGSIPVTRSEELETFPPKVPLIWNQPPLDIRGGSASYSITNCQYTGCSAHIAYR</sequence>
<reference evidence="1 2" key="1">
    <citation type="journal article" date="2010" name="Environ. Microbiol.">
        <title>Genomic analysis of oceanic cyanobacterial myoviruses compared with T4-like myoviruses from diverse hosts and environments.</title>
        <authorList>
            <person name="Sullivan M.B."/>
            <person name="Huang K.H."/>
            <person name="Ignacio-Espinoza J.C."/>
            <person name="Berlin A.M."/>
            <person name="Kelly L."/>
            <person name="Weigele P.R."/>
            <person name="DeFrancesco A.S."/>
            <person name="Kern S.E."/>
            <person name="Thompson L.R."/>
            <person name="Young S."/>
            <person name="Yandava C."/>
            <person name="Fu R."/>
            <person name="Krastins B."/>
            <person name="Chase M."/>
            <person name="Sarracino D."/>
            <person name="Osburne M.S."/>
            <person name="Henn M.R."/>
            <person name="Chisholm S.W."/>
        </authorList>
    </citation>
    <scope>NUCLEOTIDE SEQUENCE [LARGE SCALE GENOMIC DNA]</scope>
    <source>
        <strain evidence="1">8017-1</strain>
    </source>
</reference>
<dbReference type="RefSeq" id="YP_004322330.1">
    <property type="nucleotide sequence ID" value="NC_015279.1"/>
</dbReference>
<proteinExistence type="predicted"/>
<dbReference type="GeneID" id="10326902"/>
<keyword evidence="2" id="KW-1185">Reference proteome</keyword>
<dbReference type="KEGG" id="vg:10326902"/>
<name>E3SJ68_9CAUD</name>
<evidence type="ECO:0000313" key="1">
    <source>
        <dbReference type="EMBL" id="ADO97516.1"/>
    </source>
</evidence>
<dbReference type="EMBL" id="GU071095">
    <property type="protein sequence ID" value="ADO97516.1"/>
    <property type="molecule type" value="Genomic_DNA"/>
</dbReference>